<dbReference type="InterPro" id="IPR050789">
    <property type="entry name" value="Diverse_Enzym_Activities"/>
</dbReference>
<dbReference type="AlphaFoldDB" id="A0A1Q2M9X6"/>
<evidence type="ECO:0000313" key="2">
    <source>
        <dbReference type="EMBL" id="AQQ69459.1"/>
    </source>
</evidence>
<organism evidence="2 3">
    <name type="scientific">Microbulbifer agarilyticus</name>
    <dbReference type="NCBI Taxonomy" id="260552"/>
    <lineage>
        <taxon>Bacteria</taxon>
        <taxon>Pseudomonadati</taxon>
        <taxon>Pseudomonadota</taxon>
        <taxon>Gammaproteobacteria</taxon>
        <taxon>Cellvibrionales</taxon>
        <taxon>Microbulbiferaceae</taxon>
        <taxon>Microbulbifer</taxon>
    </lineage>
</organism>
<dbReference type="KEGG" id="maga:Mag101_08440"/>
<dbReference type="STRING" id="260552.Mag101_08440"/>
<dbReference type="EMBL" id="CP019650">
    <property type="protein sequence ID" value="AQQ69459.1"/>
    <property type="molecule type" value="Genomic_DNA"/>
</dbReference>
<evidence type="ECO:0000313" key="3">
    <source>
        <dbReference type="Proteomes" id="UP000188219"/>
    </source>
</evidence>
<dbReference type="Gene3D" id="3.40.710.10">
    <property type="entry name" value="DD-peptidase/beta-lactamase superfamily"/>
    <property type="match status" value="1"/>
</dbReference>
<protein>
    <recommendedName>
        <fullName evidence="1">Beta-lactamase-related domain-containing protein</fullName>
    </recommendedName>
</protein>
<reference evidence="2" key="1">
    <citation type="submission" date="2017-02" db="EMBL/GenBank/DDBJ databases">
        <title>Genome of Microbulbifer agarilyticus GP101.</title>
        <authorList>
            <person name="Jung J."/>
            <person name="Bae S.S."/>
            <person name="Baek K."/>
        </authorList>
    </citation>
    <scope>NUCLEOTIDE SEQUENCE [LARGE SCALE GENOMIC DNA]</scope>
    <source>
        <strain evidence="2">GP101</strain>
    </source>
</reference>
<dbReference type="Proteomes" id="UP000188219">
    <property type="component" value="Chromosome"/>
</dbReference>
<gene>
    <name evidence="2" type="ORF">Mag101_08440</name>
</gene>
<dbReference type="InterPro" id="IPR001466">
    <property type="entry name" value="Beta-lactam-related"/>
</dbReference>
<dbReference type="Pfam" id="PF00144">
    <property type="entry name" value="Beta-lactamase"/>
    <property type="match status" value="1"/>
</dbReference>
<dbReference type="InterPro" id="IPR012338">
    <property type="entry name" value="Beta-lactam/transpept-like"/>
</dbReference>
<accession>A0A1Q2M9X6</accession>
<dbReference type="SUPFAM" id="SSF56601">
    <property type="entry name" value="beta-lactamase/transpeptidase-like"/>
    <property type="match status" value="1"/>
</dbReference>
<sequence>MSKMQDYADAHNSFSLIVIHRGVIQAEWYATGWDAARPAQSQSMHKSVLPLLIQAAIERGAIESVNDSIGGYIPEWQNDSRGDITIEDLLVMSSGLYAPPFSINPYSDDFLVLFGTDITPVLLRTTMDGVAGEAWEYNNSASELLGLILERATAMPYAQFLEEVLWGPMGGLRAEVWLDAENGKGHSNCCLITTARDWAVFGLMLLNHGARDGQQIVSADFVRQMTSPAATSPWYGYQIWTADPGGENPWLSLTKGYQRTEPFLRDDTYFASGYGAQRVYVVPSEDLVIVRMGPSRGPSPVRPEWDNAYLVNTAIRHIVP</sequence>
<evidence type="ECO:0000259" key="1">
    <source>
        <dbReference type="Pfam" id="PF00144"/>
    </source>
</evidence>
<keyword evidence="3" id="KW-1185">Reference proteome</keyword>
<proteinExistence type="predicted"/>
<dbReference type="PANTHER" id="PTHR43283:SF7">
    <property type="entry name" value="BETA-LACTAMASE-RELATED DOMAIN-CONTAINING PROTEIN"/>
    <property type="match status" value="1"/>
</dbReference>
<dbReference type="PANTHER" id="PTHR43283">
    <property type="entry name" value="BETA-LACTAMASE-RELATED"/>
    <property type="match status" value="1"/>
</dbReference>
<feature type="domain" description="Beta-lactamase-related" evidence="1">
    <location>
        <begin position="12"/>
        <end position="303"/>
    </location>
</feature>
<name>A0A1Q2M9X6_9GAMM</name>